<reference evidence="3" key="2">
    <citation type="journal article" date="2023" name="Science">
        <title>Genomic signatures of disease resistance in endangered staghorn corals.</title>
        <authorList>
            <person name="Vollmer S.V."/>
            <person name="Selwyn J.D."/>
            <person name="Despard B.A."/>
            <person name="Roesel C.L."/>
        </authorList>
    </citation>
    <scope>NUCLEOTIDE SEQUENCE</scope>
    <source>
        <strain evidence="3">K2</strain>
    </source>
</reference>
<dbReference type="PANTHER" id="PTHR35072">
    <property type="entry name" value="COILED-COIL DOMAIN-CONTAINING PROTEIN 91"/>
    <property type="match status" value="1"/>
</dbReference>
<feature type="compositionally biased region" description="Basic and acidic residues" evidence="2">
    <location>
        <begin position="89"/>
        <end position="100"/>
    </location>
</feature>
<dbReference type="GO" id="GO:0005829">
    <property type="term" value="C:cytosol"/>
    <property type="evidence" value="ECO:0007669"/>
    <property type="project" value="GOC"/>
</dbReference>
<protein>
    <submittedName>
        <fullName evidence="3">Coiled-coil domain-containing protein 91</fullName>
    </submittedName>
</protein>
<accession>A0AAD9VEG3</accession>
<organism evidence="3 4">
    <name type="scientific">Acropora cervicornis</name>
    <name type="common">Staghorn coral</name>
    <dbReference type="NCBI Taxonomy" id="6130"/>
    <lineage>
        <taxon>Eukaryota</taxon>
        <taxon>Metazoa</taxon>
        <taxon>Cnidaria</taxon>
        <taxon>Anthozoa</taxon>
        <taxon>Hexacorallia</taxon>
        <taxon>Scleractinia</taxon>
        <taxon>Astrocoeniina</taxon>
        <taxon>Acroporidae</taxon>
        <taxon>Acropora</taxon>
    </lineage>
</organism>
<reference evidence="3" key="1">
    <citation type="journal article" date="2023" name="G3 (Bethesda)">
        <title>Whole genome assembly and annotation of the endangered Caribbean coral Acropora cervicornis.</title>
        <authorList>
            <person name="Selwyn J.D."/>
            <person name="Vollmer S.V."/>
        </authorList>
    </citation>
    <scope>NUCLEOTIDE SEQUENCE</scope>
    <source>
        <strain evidence="3">K2</strain>
    </source>
</reference>
<gene>
    <name evidence="3" type="ORF">P5673_004602</name>
</gene>
<evidence type="ECO:0000256" key="2">
    <source>
        <dbReference type="SAM" id="MobiDB-lite"/>
    </source>
</evidence>
<feature type="coiled-coil region" evidence="1">
    <location>
        <begin position="246"/>
        <end position="412"/>
    </location>
</feature>
<comment type="caution">
    <text evidence="3">The sequence shown here is derived from an EMBL/GenBank/DDBJ whole genome shotgun (WGS) entry which is preliminary data.</text>
</comment>
<evidence type="ECO:0000313" key="3">
    <source>
        <dbReference type="EMBL" id="KAK2570890.1"/>
    </source>
</evidence>
<proteinExistence type="predicted"/>
<feature type="compositionally biased region" description="Basic and acidic residues" evidence="2">
    <location>
        <begin position="467"/>
        <end position="479"/>
    </location>
</feature>
<evidence type="ECO:0000313" key="4">
    <source>
        <dbReference type="Proteomes" id="UP001249851"/>
    </source>
</evidence>
<keyword evidence="1" id="KW-0175">Coiled coil</keyword>
<evidence type="ECO:0000256" key="1">
    <source>
        <dbReference type="SAM" id="Coils"/>
    </source>
</evidence>
<dbReference type="Proteomes" id="UP001249851">
    <property type="component" value="Unassembled WGS sequence"/>
</dbReference>
<feature type="compositionally biased region" description="Low complexity" evidence="2">
    <location>
        <begin position="60"/>
        <end position="71"/>
    </location>
</feature>
<dbReference type="GO" id="GO:0005802">
    <property type="term" value="C:trans-Golgi network"/>
    <property type="evidence" value="ECO:0007669"/>
    <property type="project" value="TreeGrafter"/>
</dbReference>
<name>A0AAD9VEG3_ACRCE</name>
<dbReference type="PANTHER" id="PTHR35072:SF1">
    <property type="entry name" value="COILED-COIL DOMAIN-CONTAINING PROTEIN 91"/>
    <property type="match status" value="1"/>
</dbReference>
<feature type="region of interest" description="Disordered" evidence="2">
    <location>
        <begin position="1"/>
        <end position="45"/>
    </location>
</feature>
<feature type="region of interest" description="Disordered" evidence="2">
    <location>
        <begin position="454"/>
        <end position="479"/>
    </location>
</feature>
<sequence>MDEYNWADFGSPAADNQGAANDDDDDWAEFGGFESATPAVNGTNQSGSLITWAAVEVPPLVSSTPSSLKPSTADETASAFASPSLTSDETNKPHAESLSKPVDHTDFIKSFLSSDEDFSAPFTAATSSLIAAAKEKSLNETTAYPSFQADFSSSAGELNQQSLSQHIEMKDSVFVDKNTDQVISSKHDGGESFFKKDNFPEPGIVAVHQPLQENAPDTSKGNLDKVPMVQQQSAAIMFEKSNDGNINELSKKLQNATSTNEKLEENMKGLEEKLSIAEEEKLQLRKELDAILEKIKPLEDETKNLQEILAKQREKYEQLQEQHQKQIEEIRKAGHDALAVIVEEYKQESFQRLLQEESQKNEKKGLDLLEDEKQRHKAEIEAYVEEEKIKSKEALKKAMEDAREQNYEAIEATRTEERKKYEDFVAEYREAIKTSTDQEGKRLQSFLEEAMKEANGRNQEALESSLTEERKRGRQYAEEVKEQTKKEMLKYLAEKQEADKAARQKHLHCLDLFLESARAQLKALMEEQFEKDPLHQSNGL</sequence>
<feature type="compositionally biased region" description="Polar residues" evidence="2">
    <location>
        <begin position="73"/>
        <end position="88"/>
    </location>
</feature>
<keyword evidence="4" id="KW-1185">Reference proteome</keyword>
<dbReference type="AlphaFoldDB" id="A0AAD9VEG3"/>
<dbReference type="GO" id="GO:0090160">
    <property type="term" value="P:Golgi to lysosome transport"/>
    <property type="evidence" value="ECO:0007669"/>
    <property type="project" value="TreeGrafter"/>
</dbReference>
<dbReference type="EMBL" id="JARQWQ010000007">
    <property type="protein sequence ID" value="KAK2570890.1"/>
    <property type="molecule type" value="Genomic_DNA"/>
</dbReference>
<dbReference type="InterPro" id="IPR034592">
    <property type="entry name" value="CCDC91"/>
</dbReference>
<feature type="compositionally biased region" description="Polar residues" evidence="2">
    <location>
        <begin position="456"/>
        <end position="465"/>
    </location>
</feature>
<feature type="region of interest" description="Disordered" evidence="2">
    <location>
        <begin position="60"/>
        <end position="100"/>
    </location>
</feature>